<dbReference type="PANTHER" id="PTHR10794:SF84">
    <property type="entry name" value="ESTERASE_LIPASE_THIOESTERASE FAMILY PROTEIN"/>
    <property type="match status" value="1"/>
</dbReference>
<proteinExistence type="inferred from homology"/>
<dbReference type="PIRSF" id="PIRSF005211">
    <property type="entry name" value="Ab_hydro_YheT"/>
    <property type="match status" value="1"/>
</dbReference>
<feature type="region of interest" description="Disordered" evidence="2">
    <location>
        <begin position="362"/>
        <end position="399"/>
    </location>
</feature>
<dbReference type="InterPro" id="IPR029058">
    <property type="entry name" value="AB_hydrolase_fold"/>
</dbReference>
<evidence type="ECO:0000313" key="5">
    <source>
        <dbReference type="Proteomes" id="UP001497392"/>
    </source>
</evidence>
<dbReference type="Gene3D" id="3.40.50.1820">
    <property type="entry name" value="alpha/beta hydrolase"/>
    <property type="match status" value="1"/>
</dbReference>
<evidence type="ECO:0000256" key="2">
    <source>
        <dbReference type="SAM" id="MobiDB-lite"/>
    </source>
</evidence>
<gene>
    <name evidence="4" type="primary">g2370</name>
    <name evidence="4" type="ORF">VP750_LOCUS2027</name>
</gene>
<dbReference type="EMBL" id="CAXHTA020000003">
    <property type="protein sequence ID" value="CAL5220368.1"/>
    <property type="molecule type" value="Genomic_DNA"/>
</dbReference>
<dbReference type="Proteomes" id="UP001497392">
    <property type="component" value="Unassembled WGS sequence"/>
</dbReference>
<sequence>MPKVQVQLNEFNRAILSRCPNINTLYRMVPFLTNGHVETILCSRLRKGPVLDPYKRRIMQMPDGGSVALDFEDLDSSQDLPSDAPVVILLPGLTGGSHDSYVKHMVLSCRSSGLRAIVFNSRGTSDGPVTSPQFYSASYTGDLRAVVKEVQGIYPDSVLMAAGWSLGANILVRYLGEEGEKTPISAAISMCNPFNLVTCDENFKLGFNRVYDKNLANGLRRIYKSHEHLFEALEDKGNYQLELAANSKTIRDFDDAITRVSFGWPSVDAYYAGSSSSLSIPQVAVPLLCVQAEDDPIAVEPAIPYEALAQNPNCTLVTTPGGGHLGWAAGNEGPFGGPWTDGVTTEWLNSVLLELYRQGRLPAKHAQPGTPARVGGRQGASRPEEEPSNGAARDLTAAR</sequence>
<dbReference type="PANTHER" id="PTHR10794">
    <property type="entry name" value="ABHYDROLASE DOMAIN-CONTAINING PROTEIN"/>
    <property type="match status" value="1"/>
</dbReference>
<feature type="domain" description="AB hydrolase-1" evidence="3">
    <location>
        <begin position="85"/>
        <end position="325"/>
    </location>
</feature>
<evidence type="ECO:0000313" key="4">
    <source>
        <dbReference type="EMBL" id="CAL5220368.1"/>
    </source>
</evidence>
<keyword evidence="5" id="KW-1185">Reference proteome</keyword>
<reference evidence="4 5" key="1">
    <citation type="submission" date="2024-06" db="EMBL/GenBank/DDBJ databases">
        <authorList>
            <person name="Kraege A."/>
            <person name="Thomma B."/>
        </authorList>
    </citation>
    <scope>NUCLEOTIDE SEQUENCE [LARGE SCALE GENOMIC DNA]</scope>
</reference>
<evidence type="ECO:0000259" key="3">
    <source>
        <dbReference type="Pfam" id="PF00561"/>
    </source>
</evidence>
<comment type="similarity">
    <text evidence="1">Belongs to the AB hydrolase superfamily. AB hydrolase 4 family.</text>
</comment>
<comment type="caution">
    <text evidence="4">The sequence shown here is derived from an EMBL/GenBank/DDBJ whole genome shotgun (WGS) entry which is preliminary data.</text>
</comment>
<protein>
    <submittedName>
        <fullName evidence="4">G2370 protein</fullName>
    </submittedName>
</protein>
<dbReference type="InterPro" id="IPR012020">
    <property type="entry name" value="ABHD4"/>
</dbReference>
<dbReference type="Pfam" id="PF00561">
    <property type="entry name" value="Abhydrolase_1"/>
    <property type="match status" value="1"/>
</dbReference>
<name>A0ABP1FK99_9CHLO</name>
<dbReference type="InterPro" id="IPR050960">
    <property type="entry name" value="AB_hydrolase_4_sf"/>
</dbReference>
<accession>A0ABP1FK99</accession>
<organism evidence="4 5">
    <name type="scientific">Coccomyxa viridis</name>
    <dbReference type="NCBI Taxonomy" id="1274662"/>
    <lineage>
        <taxon>Eukaryota</taxon>
        <taxon>Viridiplantae</taxon>
        <taxon>Chlorophyta</taxon>
        <taxon>core chlorophytes</taxon>
        <taxon>Trebouxiophyceae</taxon>
        <taxon>Trebouxiophyceae incertae sedis</taxon>
        <taxon>Coccomyxaceae</taxon>
        <taxon>Coccomyxa</taxon>
    </lineage>
</organism>
<dbReference type="SUPFAM" id="SSF53474">
    <property type="entry name" value="alpha/beta-Hydrolases"/>
    <property type="match status" value="1"/>
</dbReference>
<dbReference type="InterPro" id="IPR000073">
    <property type="entry name" value="AB_hydrolase_1"/>
</dbReference>
<evidence type="ECO:0000256" key="1">
    <source>
        <dbReference type="ARBA" id="ARBA00010884"/>
    </source>
</evidence>